<proteinExistence type="predicted"/>
<evidence type="ECO:0000259" key="2">
    <source>
        <dbReference type="Pfam" id="PF13439"/>
    </source>
</evidence>
<evidence type="ECO:0000259" key="1">
    <source>
        <dbReference type="Pfam" id="PF00534"/>
    </source>
</evidence>
<dbReference type="InterPro" id="IPR028098">
    <property type="entry name" value="Glyco_trans_4-like_N"/>
</dbReference>
<dbReference type="AlphaFoldDB" id="A0A0R1TLF0"/>
<dbReference type="GO" id="GO:0016757">
    <property type="term" value="F:glycosyltransferase activity"/>
    <property type="evidence" value="ECO:0007669"/>
    <property type="project" value="InterPro"/>
</dbReference>
<dbReference type="STRING" id="1423740.FC36_GL000405"/>
<protein>
    <submittedName>
        <fullName evidence="3">Glycosyltransferase</fullName>
    </submittedName>
</protein>
<keyword evidence="3" id="KW-0808">Transferase</keyword>
<dbReference type="PANTHER" id="PTHR45947:SF3">
    <property type="entry name" value="SULFOQUINOVOSYL TRANSFERASE SQD2"/>
    <property type="match status" value="1"/>
</dbReference>
<comment type="caution">
    <text evidence="3">The sequence shown here is derived from an EMBL/GenBank/DDBJ whole genome shotgun (WGS) entry which is preliminary data.</text>
</comment>
<evidence type="ECO:0000313" key="3">
    <source>
        <dbReference type="EMBL" id="KRL79706.1"/>
    </source>
</evidence>
<dbReference type="PATRIC" id="fig|1423740.3.peg.434"/>
<sequence length="367" mass="42132">MKKILIIGLTERMGGVETFIYNTTRFSNKQKYVYDYLAHGTDKVVFQEEISKFYDNENHFYFVPSVKRNPIQALRALSKFYKEHGGEYDYVHLQTGATSELMYVLPFINKYKFKLITHSHNGNGYSPVINSIFKPLVNLTSTKKLSCSNEATDWLFGKKYEDNVEIINNGIDSEQFTFNLEKRKYIRNKYNLTESKFVVGHIGRFSEQKNHVFIIKIFKEIVKKNSNAVLMLVGTGELEESIKELVKKNNLIDKVIFCGLQKDTAAYYSAFDVFLMPSLYEGLPIVGIEAQSEGLPCYFSTSISEQIKITKNANLVSLNNSSAEWAKKITESKVALNERKGFAKVINDNGYSIRGTVRKLEEIYEVD</sequence>
<dbReference type="Gene3D" id="3.40.50.2000">
    <property type="entry name" value="Glycogen Phosphorylase B"/>
    <property type="match status" value="2"/>
</dbReference>
<dbReference type="EMBL" id="AZFH01000087">
    <property type="protein sequence ID" value="KRL79706.1"/>
    <property type="molecule type" value="Genomic_DNA"/>
</dbReference>
<dbReference type="PANTHER" id="PTHR45947">
    <property type="entry name" value="SULFOQUINOVOSYL TRANSFERASE SQD2"/>
    <property type="match status" value="1"/>
</dbReference>
<dbReference type="OrthoDB" id="9804196at2"/>
<feature type="domain" description="Glycosyltransferase subfamily 4-like N-terminal" evidence="2">
    <location>
        <begin position="13"/>
        <end position="174"/>
    </location>
</feature>
<reference evidence="3 4" key="1">
    <citation type="journal article" date="2015" name="Genome Announc.">
        <title>Expanding the biotechnology potential of lactobacilli through comparative genomics of 213 strains and associated genera.</title>
        <authorList>
            <person name="Sun Z."/>
            <person name="Harris H.M."/>
            <person name="McCann A."/>
            <person name="Guo C."/>
            <person name="Argimon S."/>
            <person name="Zhang W."/>
            <person name="Yang X."/>
            <person name="Jeffery I.B."/>
            <person name="Cooney J.C."/>
            <person name="Kagawa T.F."/>
            <person name="Liu W."/>
            <person name="Song Y."/>
            <person name="Salvetti E."/>
            <person name="Wrobel A."/>
            <person name="Rasinkangas P."/>
            <person name="Parkhill J."/>
            <person name="Rea M.C."/>
            <person name="O'Sullivan O."/>
            <person name="Ritari J."/>
            <person name="Douillard F.P."/>
            <person name="Paul Ross R."/>
            <person name="Yang R."/>
            <person name="Briner A.E."/>
            <person name="Felis G.E."/>
            <person name="de Vos W.M."/>
            <person name="Barrangou R."/>
            <person name="Klaenhammer T.R."/>
            <person name="Caufield P.W."/>
            <person name="Cui Y."/>
            <person name="Zhang H."/>
            <person name="O'Toole P.W."/>
        </authorList>
    </citation>
    <scope>NUCLEOTIDE SEQUENCE [LARGE SCALE GENOMIC DNA]</scope>
    <source>
        <strain evidence="3 4">DSM 15833</strain>
    </source>
</reference>
<dbReference type="Pfam" id="PF13439">
    <property type="entry name" value="Glyco_transf_4"/>
    <property type="match status" value="1"/>
</dbReference>
<dbReference type="Proteomes" id="UP000051048">
    <property type="component" value="Unassembled WGS sequence"/>
</dbReference>
<dbReference type="InterPro" id="IPR050194">
    <property type="entry name" value="Glycosyltransferase_grp1"/>
</dbReference>
<dbReference type="Pfam" id="PF00534">
    <property type="entry name" value="Glycos_transf_1"/>
    <property type="match status" value="1"/>
</dbReference>
<feature type="domain" description="Glycosyl transferase family 1" evidence="1">
    <location>
        <begin position="184"/>
        <end position="331"/>
    </location>
</feature>
<dbReference type="InterPro" id="IPR001296">
    <property type="entry name" value="Glyco_trans_1"/>
</dbReference>
<accession>A0A0R1TLF0</accession>
<dbReference type="SUPFAM" id="SSF53756">
    <property type="entry name" value="UDP-Glycosyltransferase/glycogen phosphorylase"/>
    <property type="match status" value="1"/>
</dbReference>
<organism evidence="3 4">
    <name type="scientific">Ligilactobacillus equi DSM 15833 = JCM 10991</name>
    <dbReference type="NCBI Taxonomy" id="1423740"/>
    <lineage>
        <taxon>Bacteria</taxon>
        <taxon>Bacillati</taxon>
        <taxon>Bacillota</taxon>
        <taxon>Bacilli</taxon>
        <taxon>Lactobacillales</taxon>
        <taxon>Lactobacillaceae</taxon>
        <taxon>Ligilactobacillus</taxon>
    </lineage>
</organism>
<name>A0A0R1TLF0_9LACO</name>
<gene>
    <name evidence="3" type="ORF">FC36_GL000405</name>
</gene>
<evidence type="ECO:0000313" key="4">
    <source>
        <dbReference type="Proteomes" id="UP000051048"/>
    </source>
</evidence>
<dbReference type="RefSeq" id="WP_025020895.1">
    <property type="nucleotide sequence ID" value="NZ_AZFH01000087.1"/>
</dbReference>